<name>A0A7J9ELL9_9ROSI</name>
<sequence length="75" mass="8471">MLGAYPSPYMYPNPYMFPFLSPIPGWNVWPSASFFLMTPTQPTIYRPSSQEGSHKVPSGSSSHYQSPLPYEIQTP</sequence>
<feature type="non-terminal residue" evidence="2">
    <location>
        <position position="75"/>
    </location>
</feature>
<feature type="region of interest" description="Disordered" evidence="1">
    <location>
        <begin position="45"/>
        <end position="75"/>
    </location>
</feature>
<proteinExistence type="predicted"/>
<evidence type="ECO:0000313" key="3">
    <source>
        <dbReference type="Proteomes" id="UP000593568"/>
    </source>
</evidence>
<accession>A0A7J9ELL9</accession>
<organism evidence="2 3">
    <name type="scientific">Gossypium trilobum</name>
    <dbReference type="NCBI Taxonomy" id="34281"/>
    <lineage>
        <taxon>Eukaryota</taxon>
        <taxon>Viridiplantae</taxon>
        <taxon>Streptophyta</taxon>
        <taxon>Embryophyta</taxon>
        <taxon>Tracheophyta</taxon>
        <taxon>Spermatophyta</taxon>
        <taxon>Magnoliopsida</taxon>
        <taxon>eudicotyledons</taxon>
        <taxon>Gunneridae</taxon>
        <taxon>Pentapetalae</taxon>
        <taxon>rosids</taxon>
        <taxon>malvids</taxon>
        <taxon>Malvales</taxon>
        <taxon>Malvaceae</taxon>
        <taxon>Malvoideae</taxon>
        <taxon>Gossypium</taxon>
    </lineage>
</organism>
<dbReference type="AlphaFoldDB" id="A0A7J9ELL9"/>
<reference evidence="2 3" key="1">
    <citation type="journal article" date="2019" name="Genome Biol. Evol.">
        <title>Insights into the evolution of the New World diploid cottons (Gossypium, subgenus Houzingenia) based on genome sequencing.</title>
        <authorList>
            <person name="Grover C.E."/>
            <person name="Arick M.A. 2nd"/>
            <person name="Thrash A."/>
            <person name="Conover J.L."/>
            <person name="Sanders W.S."/>
            <person name="Peterson D.G."/>
            <person name="Frelichowski J.E."/>
            <person name="Scheffler J.A."/>
            <person name="Scheffler B.E."/>
            <person name="Wendel J.F."/>
        </authorList>
    </citation>
    <scope>NUCLEOTIDE SEQUENCE [LARGE SCALE GENOMIC DNA]</scope>
    <source>
        <strain evidence="2">8</strain>
        <tissue evidence="2">Leaf</tissue>
    </source>
</reference>
<evidence type="ECO:0000313" key="2">
    <source>
        <dbReference type="EMBL" id="MBA0773923.1"/>
    </source>
</evidence>
<comment type="caution">
    <text evidence="2">The sequence shown here is derived from an EMBL/GenBank/DDBJ whole genome shotgun (WGS) entry which is preliminary data.</text>
</comment>
<evidence type="ECO:0000256" key="1">
    <source>
        <dbReference type="SAM" id="MobiDB-lite"/>
    </source>
</evidence>
<gene>
    <name evidence="2" type="ORF">Gotri_009171</name>
</gene>
<dbReference type="EMBL" id="JABEZW010000009">
    <property type="protein sequence ID" value="MBA0773923.1"/>
    <property type="molecule type" value="Genomic_DNA"/>
</dbReference>
<protein>
    <submittedName>
        <fullName evidence="2">Uncharacterized protein</fullName>
    </submittedName>
</protein>
<dbReference type="Proteomes" id="UP000593568">
    <property type="component" value="Unassembled WGS sequence"/>
</dbReference>
<keyword evidence="3" id="KW-1185">Reference proteome</keyword>